<gene>
    <name evidence="3" type="ORF">SDC9_184465</name>
</gene>
<dbReference type="InterPro" id="IPR019734">
    <property type="entry name" value="TPR_rpt"/>
</dbReference>
<dbReference type="GO" id="GO:0009279">
    <property type="term" value="C:cell outer membrane"/>
    <property type="evidence" value="ECO:0007669"/>
    <property type="project" value="TreeGrafter"/>
</dbReference>
<dbReference type="PROSITE" id="PS50005">
    <property type="entry name" value="TPR"/>
    <property type="match status" value="1"/>
</dbReference>
<evidence type="ECO:0000313" key="3">
    <source>
        <dbReference type="EMBL" id="MPN36953.1"/>
    </source>
</evidence>
<sequence length="119" mass="13588">MSLTRKFENEEAIKVYDQAIKLNPTVAQLYFNRGVTKSNSFDFDSAIKDYDKAIEINPDYMEAYGNRGNAKINIRTSKGNIDLTKEETKSACEDFKKSVSLGDSTMATEDNLYLYCREK</sequence>
<dbReference type="SUPFAM" id="SSF48452">
    <property type="entry name" value="TPR-like"/>
    <property type="match status" value="1"/>
</dbReference>
<comment type="caution">
    <text evidence="3">The sequence shown here is derived from an EMBL/GenBank/DDBJ whole genome shotgun (WGS) entry which is preliminary data.</text>
</comment>
<dbReference type="Pfam" id="PF13181">
    <property type="entry name" value="TPR_8"/>
    <property type="match status" value="1"/>
</dbReference>
<dbReference type="InterPro" id="IPR050498">
    <property type="entry name" value="Ycf3"/>
</dbReference>
<dbReference type="PROSITE" id="PS50293">
    <property type="entry name" value="TPR_REGION"/>
    <property type="match status" value="1"/>
</dbReference>
<dbReference type="PANTHER" id="PTHR44858">
    <property type="entry name" value="TETRATRICOPEPTIDE REPEAT PROTEIN 6"/>
    <property type="match status" value="1"/>
</dbReference>
<dbReference type="Gene3D" id="1.25.40.10">
    <property type="entry name" value="Tetratricopeptide repeat domain"/>
    <property type="match status" value="1"/>
</dbReference>
<protein>
    <recommendedName>
        <fullName evidence="4">Photosystem I assembly protein Ycf3</fullName>
    </recommendedName>
</protein>
<evidence type="ECO:0008006" key="4">
    <source>
        <dbReference type="Google" id="ProtNLM"/>
    </source>
</evidence>
<keyword evidence="1" id="KW-0677">Repeat</keyword>
<proteinExistence type="predicted"/>
<evidence type="ECO:0000256" key="1">
    <source>
        <dbReference type="ARBA" id="ARBA00022737"/>
    </source>
</evidence>
<dbReference type="EMBL" id="VSSQ01091380">
    <property type="protein sequence ID" value="MPN36953.1"/>
    <property type="molecule type" value="Genomic_DNA"/>
</dbReference>
<reference evidence="3" key="1">
    <citation type="submission" date="2019-08" db="EMBL/GenBank/DDBJ databases">
        <authorList>
            <person name="Kucharzyk K."/>
            <person name="Murdoch R.W."/>
            <person name="Higgins S."/>
            <person name="Loffler F."/>
        </authorList>
    </citation>
    <scope>NUCLEOTIDE SEQUENCE</scope>
</reference>
<dbReference type="AlphaFoldDB" id="A0A645HNC8"/>
<dbReference type="InterPro" id="IPR011990">
    <property type="entry name" value="TPR-like_helical_dom_sf"/>
</dbReference>
<dbReference type="Pfam" id="PF00515">
    <property type="entry name" value="TPR_1"/>
    <property type="match status" value="1"/>
</dbReference>
<dbReference type="SMART" id="SM00028">
    <property type="entry name" value="TPR"/>
    <property type="match status" value="1"/>
</dbReference>
<evidence type="ECO:0000256" key="2">
    <source>
        <dbReference type="ARBA" id="ARBA00022803"/>
    </source>
</evidence>
<keyword evidence="2" id="KW-0802">TPR repeat</keyword>
<organism evidence="3">
    <name type="scientific">bioreactor metagenome</name>
    <dbReference type="NCBI Taxonomy" id="1076179"/>
    <lineage>
        <taxon>unclassified sequences</taxon>
        <taxon>metagenomes</taxon>
        <taxon>ecological metagenomes</taxon>
    </lineage>
</organism>
<dbReference type="GO" id="GO:0046813">
    <property type="term" value="P:receptor-mediated virion attachment to host cell"/>
    <property type="evidence" value="ECO:0007669"/>
    <property type="project" value="TreeGrafter"/>
</dbReference>
<accession>A0A645HNC8</accession>
<name>A0A645HNC8_9ZZZZ</name>
<dbReference type="PANTHER" id="PTHR44858:SF1">
    <property type="entry name" value="UDP-N-ACETYLGLUCOSAMINE--PEPTIDE N-ACETYLGLUCOSAMINYLTRANSFERASE SPINDLY-RELATED"/>
    <property type="match status" value="1"/>
</dbReference>